<keyword evidence="6 7" id="KW-0472">Membrane</keyword>
<evidence type="ECO:0000256" key="7">
    <source>
        <dbReference type="SAM" id="Phobius"/>
    </source>
</evidence>
<feature type="domain" description="Major facilitator superfamily (MFS) profile" evidence="8">
    <location>
        <begin position="1"/>
        <end position="193"/>
    </location>
</feature>
<keyword evidence="4 7" id="KW-0812">Transmembrane</keyword>
<evidence type="ECO:0000256" key="4">
    <source>
        <dbReference type="ARBA" id="ARBA00022692"/>
    </source>
</evidence>
<dbReference type="InterPro" id="IPR036259">
    <property type="entry name" value="MFS_trans_sf"/>
</dbReference>
<dbReference type="Proteomes" id="UP000077271">
    <property type="component" value="Unassembled WGS sequence"/>
</dbReference>
<dbReference type="Pfam" id="PF07690">
    <property type="entry name" value="MFS_1"/>
    <property type="match status" value="1"/>
</dbReference>
<dbReference type="PANTHER" id="PTHR43414">
    <property type="entry name" value="MULTIDRUG RESISTANCE PROTEIN MDTG"/>
    <property type="match status" value="1"/>
</dbReference>
<dbReference type="SUPFAM" id="SSF103473">
    <property type="entry name" value="MFS general substrate transporter"/>
    <property type="match status" value="1"/>
</dbReference>
<keyword evidence="2" id="KW-0813">Transport</keyword>
<evidence type="ECO:0000256" key="1">
    <source>
        <dbReference type="ARBA" id="ARBA00004651"/>
    </source>
</evidence>
<protein>
    <submittedName>
        <fullName evidence="9">MFS transporter</fullName>
    </submittedName>
</protein>
<evidence type="ECO:0000256" key="6">
    <source>
        <dbReference type="ARBA" id="ARBA00023136"/>
    </source>
</evidence>
<feature type="transmembrane region" description="Helical" evidence="7">
    <location>
        <begin position="39"/>
        <end position="56"/>
    </location>
</feature>
<feature type="transmembrane region" description="Helical" evidence="7">
    <location>
        <begin position="154"/>
        <end position="173"/>
    </location>
</feature>
<organism evidence="9 10">
    <name type="scientific">Domibacillus aminovorans</name>
    <dbReference type="NCBI Taxonomy" id="29332"/>
    <lineage>
        <taxon>Bacteria</taxon>
        <taxon>Bacillati</taxon>
        <taxon>Bacillota</taxon>
        <taxon>Bacilli</taxon>
        <taxon>Bacillales</taxon>
        <taxon>Bacillaceae</taxon>
        <taxon>Domibacillus</taxon>
    </lineage>
</organism>
<dbReference type="EMBL" id="LQWZ01000038">
    <property type="protein sequence ID" value="OAH52570.1"/>
    <property type="molecule type" value="Genomic_DNA"/>
</dbReference>
<accession>A0A177KGP2</accession>
<feature type="transmembrane region" description="Helical" evidence="7">
    <location>
        <begin position="68"/>
        <end position="86"/>
    </location>
</feature>
<evidence type="ECO:0000256" key="2">
    <source>
        <dbReference type="ARBA" id="ARBA00022448"/>
    </source>
</evidence>
<gene>
    <name evidence="9" type="ORF">AWH48_14315</name>
</gene>
<evidence type="ECO:0000256" key="5">
    <source>
        <dbReference type="ARBA" id="ARBA00022989"/>
    </source>
</evidence>
<dbReference type="InterPro" id="IPR011701">
    <property type="entry name" value="MFS"/>
</dbReference>
<evidence type="ECO:0000313" key="10">
    <source>
        <dbReference type="Proteomes" id="UP000077271"/>
    </source>
</evidence>
<feature type="transmembrane region" description="Helical" evidence="7">
    <location>
        <begin position="92"/>
        <end position="109"/>
    </location>
</feature>
<dbReference type="PANTHER" id="PTHR43414:SF6">
    <property type="entry name" value="MULTIDRUG RESISTANCE PROTEIN MDTG"/>
    <property type="match status" value="1"/>
</dbReference>
<dbReference type="AlphaFoldDB" id="A0A177KGP2"/>
<sequence length="193" mass="21645">MTYQRFVLSQSIIFMASSMIFPFYILLLRNVGDSYSQFGWAYGLFALTSALAYPLIGKLSDRIGDQNLLLFYSLAMAVILLFFPLVTEVWQVYVLQMTMGVLGAVQKNTEKTTLARKVEKVKAGAAIGRYHFWTSVGAAIAIIVTGYLVDFLTIGAIFYLASLLYVVSGIVLWKNNHSEKVKQIPEQKRTADM</sequence>
<dbReference type="InterPro" id="IPR020846">
    <property type="entry name" value="MFS_dom"/>
</dbReference>
<keyword evidence="5 7" id="KW-1133">Transmembrane helix</keyword>
<keyword evidence="3" id="KW-1003">Cell membrane</keyword>
<dbReference type="GO" id="GO:0022857">
    <property type="term" value="F:transmembrane transporter activity"/>
    <property type="evidence" value="ECO:0007669"/>
    <property type="project" value="InterPro"/>
</dbReference>
<evidence type="ECO:0000256" key="3">
    <source>
        <dbReference type="ARBA" id="ARBA00022475"/>
    </source>
</evidence>
<dbReference type="PROSITE" id="PS50850">
    <property type="entry name" value="MFS"/>
    <property type="match status" value="1"/>
</dbReference>
<dbReference type="Gene3D" id="1.20.1250.20">
    <property type="entry name" value="MFS general substrate transporter like domains"/>
    <property type="match status" value="1"/>
</dbReference>
<evidence type="ECO:0000313" key="9">
    <source>
        <dbReference type="EMBL" id="OAH52570.1"/>
    </source>
</evidence>
<comment type="subcellular location">
    <subcellularLocation>
        <location evidence="1">Cell membrane</location>
        <topology evidence="1">Multi-pass membrane protein</topology>
    </subcellularLocation>
</comment>
<reference evidence="9 10" key="1">
    <citation type="submission" date="2016-01" db="EMBL/GenBank/DDBJ databases">
        <title>Investigation of taxonomic status of Bacillus aminovorans.</title>
        <authorList>
            <person name="Verma A."/>
            <person name="Pal Y."/>
            <person name="Krishnamurthi S."/>
        </authorList>
    </citation>
    <scope>NUCLEOTIDE SEQUENCE [LARGE SCALE GENOMIC DNA]</scope>
    <source>
        <strain evidence="9 10">DSM 4337</strain>
    </source>
</reference>
<dbReference type="OrthoDB" id="2640962at2"/>
<name>A0A177KGP2_9BACI</name>
<dbReference type="RefSeq" id="WP_018395249.1">
    <property type="nucleotide sequence ID" value="NZ_LQWZ01000038.1"/>
</dbReference>
<feature type="transmembrane region" description="Helical" evidence="7">
    <location>
        <begin position="7"/>
        <end position="27"/>
    </location>
</feature>
<dbReference type="GO" id="GO:0005886">
    <property type="term" value="C:plasma membrane"/>
    <property type="evidence" value="ECO:0007669"/>
    <property type="project" value="UniProtKB-SubCell"/>
</dbReference>
<proteinExistence type="predicted"/>
<feature type="transmembrane region" description="Helical" evidence="7">
    <location>
        <begin position="130"/>
        <end position="148"/>
    </location>
</feature>
<evidence type="ECO:0000259" key="8">
    <source>
        <dbReference type="PROSITE" id="PS50850"/>
    </source>
</evidence>
<comment type="caution">
    <text evidence="9">The sequence shown here is derived from an EMBL/GenBank/DDBJ whole genome shotgun (WGS) entry which is preliminary data.</text>
</comment>